<evidence type="ECO:0000256" key="5">
    <source>
        <dbReference type="ARBA" id="ARBA00022499"/>
    </source>
</evidence>
<reference evidence="16" key="1">
    <citation type="journal article" date="2018" name="Nat. Microbiol.">
        <title>Leveraging single-cell genomics to expand the fungal tree of life.</title>
        <authorList>
            <person name="Ahrendt S.R."/>
            <person name="Quandt C.A."/>
            <person name="Ciobanu D."/>
            <person name="Clum A."/>
            <person name="Salamov A."/>
            <person name="Andreopoulos B."/>
            <person name="Cheng J.F."/>
            <person name="Woyke T."/>
            <person name="Pelin A."/>
            <person name="Henrissat B."/>
            <person name="Reynolds N.K."/>
            <person name="Benny G.L."/>
            <person name="Smith M.E."/>
            <person name="James T.Y."/>
            <person name="Grigoriev I.V."/>
        </authorList>
    </citation>
    <scope>NUCLEOTIDE SEQUENCE [LARGE SCALE GENOMIC DNA]</scope>
</reference>
<evidence type="ECO:0000256" key="4">
    <source>
        <dbReference type="ARBA" id="ARBA00022490"/>
    </source>
</evidence>
<organism evidence="15 16">
    <name type="scientific">Piptocephalis cylindrospora</name>
    <dbReference type="NCBI Taxonomy" id="1907219"/>
    <lineage>
        <taxon>Eukaryota</taxon>
        <taxon>Fungi</taxon>
        <taxon>Fungi incertae sedis</taxon>
        <taxon>Zoopagomycota</taxon>
        <taxon>Zoopagomycotina</taxon>
        <taxon>Zoopagomycetes</taxon>
        <taxon>Zoopagales</taxon>
        <taxon>Piptocephalidaceae</taxon>
        <taxon>Piptocephalis</taxon>
    </lineage>
</organism>
<dbReference type="EMBL" id="KZ987872">
    <property type="protein sequence ID" value="RKP14188.1"/>
    <property type="molecule type" value="Genomic_DNA"/>
</dbReference>
<dbReference type="InterPro" id="IPR008603">
    <property type="entry name" value="DCTN4"/>
</dbReference>
<evidence type="ECO:0000256" key="7">
    <source>
        <dbReference type="ARBA" id="ARBA00022843"/>
    </source>
</evidence>
<keyword evidence="5" id="KW-1017">Isopeptide bond</keyword>
<proteinExistence type="inferred from homology"/>
<evidence type="ECO:0000313" key="15">
    <source>
        <dbReference type="EMBL" id="RKP14188.1"/>
    </source>
</evidence>
<gene>
    <name evidence="15" type="ORF">BJ684DRAFT_15481</name>
</gene>
<evidence type="ECO:0000313" key="16">
    <source>
        <dbReference type="Proteomes" id="UP000267251"/>
    </source>
</evidence>
<evidence type="ECO:0000256" key="2">
    <source>
        <dbReference type="ARBA" id="ARBA00004529"/>
    </source>
</evidence>
<dbReference type="PANTHER" id="PTHR13034">
    <property type="entry name" value="DYNACTIN P62 SUBUNIT"/>
    <property type="match status" value="1"/>
</dbReference>
<dbReference type="GO" id="GO:0005869">
    <property type="term" value="C:dynactin complex"/>
    <property type="evidence" value="ECO:0007669"/>
    <property type="project" value="InterPro"/>
</dbReference>
<comment type="subunit">
    <text evidence="13">Subunit of dynactin, a multiprotein complex part of a tripartite complex with dynein and a adapter, such as BICDL1, BICD2 or HOOK3. The dynactin complex is built around ACTR1A/ACTB filament and consists of an actin-related filament composed of a shoulder domain, a pointed end and a barbed end. Its length is defined by its flexible shoulder domain. The soulder is composed of 2 DCTN1 subunits, 4 DCTN2 and 2 DCTN3. The 4 DCNT2 (via N-terminus) bind the ACTR1A filament and act as molecular rulers to determine the length. The pointed end is important for binding dynein-dynactin cargo adapters. Consists of 4 subunits: ACTR10, DCNT4, DCTN5 and DCTN6. The barbed end is composed of a CAPZA1:CAPZB heterodimers, which binds ACTR1A/ACTB filament and dynactin and stabilizes dynactin. Interacts with ATP7B, but not ATP7A, in a copper-dependent manner. Interacts with ANK2; this interaction is required for localization at costameres. Interacts with N4BP2L1.</text>
</comment>
<feature type="region of interest" description="Disordered" evidence="14">
    <location>
        <begin position="210"/>
        <end position="250"/>
    </location>
</feature>
<dbReference type="PANTHER" id="PTHR13034:SF2">
    <property type="entry name" value="DYNACTIN SUBUNIT 4"/>
    <property type="match status" value="1"/>
</dbReference>
<feature type="compositionally biased region" description="Acidic residues" evidence="14">
    <location>
        <begin position="210"/>
        <end position="223"/>
    </location>
</feature>
<protein>
    <recommendedName>
        <fullName evidence="12">Dynactin subunit 4</fullName>
    </recommendedName>
</protein>
<evidence type="ECO:0000256" key="14">
    <source>
        <dbReference type="SAM" id="MobiDB-lite"/>
    </source>
</evidence>
<sequence length="274" mass="30406">MPLTDAHQISTQEQRFTQLADQPYLLSQIRPERIHLRAKRSKRCRSCRHILIKPEQKAIATRFKIKLMAIHHVPILTLQQLPGPWRIGQEGGIMILRISNPLYFPIKVTLTTGEKGVKNQGQIDLGGLGEFRIPEYSDVWEYDEELYGSGKGRKVVGEGNPEIGADGLGIIEERGSSVSVAIRMTPPSEITEDWKVPFLLQYSYIETPEDEDDLLSDEEDGEGDVSKASEDGGEGVGVGEKKKDEEGEEGELKEYGFWVTLGLGAVLAAEMSGA</sequence>
<dbReference type="Proteomes" id="UP000267251">
    <property type="component" value="Unassembled WGS sequence"/>
</dbReference>
<keyword evidence="9" id="KW-0175">Coiled coil</keyword>
<evidence type="ECO:0000256" key="13">
    <source>
        <dbReference type="ARBA" id="ARBA00093507"/>
    </source>
</evidence>
<evidence type="ECO:0000256" key="8">
    <source>
        <dbReference type="ARBA" id="ARBA00022990"/>
    </source>
</evidence>
<evidence type="ECO:0000256" key="10">
    <source>
        <dbReference type="ARBA" id="ARBA00023212"/>
    </source>
</evidence>
<evidence type="ECO:0000256" key="12">
    <source>
        <dbReference type="ARBA" id="ARBA00034864"/>
    </source>
</evidence>
<accession>A0A4P9Y5A2</accession>
<keyword evidence="4" id="KW-0963">Cytoplasm</keyword>
<keyword evidence="6" id="KW-0597">Phosphoprotein</keyword>
<evidence type="ECO:0000256" key="11">
    <source>
        <dbReference type="ARBA" id="ARBA00034776"/>
    </source>
</evidence>
<evidence type="ECO:0000256" key="6">
    <source>
        <dbReference type="ARBA" id="ARBA00022553"/>
    </source>
</evidence>
<keyword evidence="7" id="KW-0832">Ubl conjugation</keyword>
<dbReference type="GO" id="GO:0001725">
    <property type="term" value="C:stress fiber"/>
    <property type="evidence" value="ECO:0007669"/>
    <property type="project" value="UniProtKB-SubCell"/>
</dbReference>
<dbReference type="Pfam" id="PF05502">
    <property type="entry name" value="Dynactin_p62"/>
    <property type="match status" value="1"/>
</dbReference>
<keyword evidence="8" id="KW-0007">Acetylation</keyword>
<comment type="subcellular location">
    <subcellularLocation>
        <location evidence="1">Cytoplasm</location>
        <location evidence="1">Cytoskeleton</location>
        <location evidence="1">Microtubule organizing center</location>
        <location evidence="1">Centrosome</location>
    </subcellularLocation>
    <subcellularLocation>
        <location evidence="2">Cytoplasm</location>
        <location evidence="2">Cytoskeleton</location>
        <location evidence="2">Stress fiber</location>
    </subcellularLocation>
    <subcellularLocation>
        <location evidence="3">Cytoplasm</location>
        <location evidence="3">Myofibril</location>
    </subcellularLocation>
</comment>
<evidence type="ECO:0000256" key="1">
    <source>
        <dbReference type="ARBA" id="ARBA00004300"/>
    </source>
</evidence>
<keyword evidence="10" id="KW-0206">Cytoskeleton</keyword>
<keyword evidence="16" id="KW-1185">Reference proteome</keyword>
<feature type="compositionally biased region" description="Basic and acidic residues" evidence="14">
    <location>
        <begin position="239"/>
        <end position="250"/>
    </location>
</feature>
<name>A0A4P9Y5A2_9FUNG</name>
<evidence type="ECO:0000256" key="9">
    <source>
        <dbReference type="ARBA" id="ARBA00023054"/>
    </source>
</evidence>
<comment type="similarity">
    <text evidence="11">Belongs to the dynactin subunit 4 family.</text>
</comment>
<evidence type="ECO:0000256" key="3">
    <source>
        <dbReference type="ARBA" id="ARBA00004657"/>
    </source>
</evidence>
<dbReference type="OrthoDB" id="283815at2759"/>
<dbReference type="AlphaFoldDB" id="A0A4P9Y5A2"/>